<evidence type="ECO:0000256" key="1">
    <source>
        <dbReference type="ARBA" id="ARBA00005889"/>
    </source>
</evidence>
<dbReference type="Pfam" id="PF04434">
    <property type="entry name" value="SWIM"/>
    <property type="match status" value="1"/>
</dbReference>
<dbReference type="PROSITE" id="PS50966">
    <property type="entry name" value="ZF_SWIM"/>
    <property type="match status" value="1"/>
</dbReference>
<sequence>MEEASESKESVAIEDVELEPCAGLDEAEENYAARESTIEAMMQVKRNGNGKWVMIQFIEEHNHELHPQSMYRPPSVYVFRSQKLTIPKENITRTPRSSGTLVSKKMSTKTSGADENLDDAAKDCKKKADVEAYHRTLGLKTGSPYESQMSSIYTVDIFNKFQDEVLKILLCNIAHVQQEEGGNATYVVKELVMKSNGKRGIKEYTVLWNGLGTTISCICRLFEFKGYLCRHAMVVLFAVGMYEIPSHYILRRWTRDAKNIDLFDENCTGAQVWGPEYIEKCFIDLRTDSIKLAEEGSLSKERYKAVKIFLKEALIRVASMDKVPASYYACMSTILLNARVIGKADEEDQDRQLPVVVELGTTEAAEICGAGKRLKDGVRQVRSA</sequence>
<proteinExistence type="inferred from homology"/>
<feature type="region of interest" description="Disordered" evidence="7">
    <location>
        <begin position="92"/>
        <end position="117"/>
    </location>
</feature>
<keyword evidence="6" id="KW-0539">Nucleus</keyword>
<evidence type="ECO:0000256" key="5">
    <source>
        <dbReference type="PROSITE-ProRule" id="PRU00325"/>
    </source>
</evidence>
<dbReference type="EMBL" id="MVGT01003261">
    <property type="protein sequence ID" value="OVA04797.1"/>
    <property type="molecule type" value="Genomic_DNA"/>
</dbReference>
<reference evidence="9 10" key="1">
    <citation type="journal article" date="2017" name="Mol. Plant">
        <title>The Genome of Medicinal Plant Macleaya cordata Provides New Insights into Benzylisoquinoline Alkaloids Metabolism.</title>
        <authorList>
            <person name="Liu X."/>
            <person name="Liu Y."/>
            <person name="Huang P."/>
            <person name="Ma Y."/>
            <person name="Qing Z."/>
            <person name="Tang Q."/>
            <person name="Cao H."/>
            <person name="Cheng P."/>
            <person name="Zheng Y."/>
            <person name="Yuan Z."/>
            <person name="Zhou Y."/>
            <person name="Liu J."/>
            <person name="Tang Z."/>
            <person name="Zhuo Y."/>
            <person name="Zhang Y."/>
            <person name="Yu L."/>
            <person name="Huang J."/>
            <person name="Yang P."/>
            <person name="Peng Q."/>
            <person name="Zhang J."/>
            <person name="Jiang W."/>
            <person name="Zhang Z."/>
            <person name="Lin K."/>
            <person name="Ro D.K."/>
            <person name="Chen X."/>
            <person name="Xiong X."/>
            <person name="Shang Y."/>
            <person name="Huang S."/>
            <person name="Zeng J."/>
        </authorList>
    </citation>
    <scope>NUCLEOTIDE SEQUENCE [LARGE SCALE GENOMIC DNA]</scope>
    <source>
        <strain evidence="10">cv. BLH2017</strain>
        <tissue evidence="9">Root</tissue>
    </source>
</reference>
<dbReference type="PANTHER" id="PTHR31669">
    <property type="entry name" value="PROTEIN FAR1-RELATED SEQUENCE 10-RELATED"/>
    <property type="match status" value="1"/>
</dbReference>
<dbReference type="InterPro" id="IPR006564">
    <property type="entry name" value="Znf_PMZ"/>
</dbReference>
<comment type="similarity">
    <text evidence="1 6">Belongs to the FHY3/FAR1 family.</text>
</comment>
<dbReference type="STRING" id="56857.A0A200Q2W7"/>
<keyword evidence="3 5" id="KW-0863">Zinc-finger</keyword>
<feature type="compositionally biased region" description="Polar residues" evidence="7">
    <location>
        <begin position="92"/>
        <end position="101"/>
    </location>
</feature>
<dbReference type="GO" id="GO:0005634">
    <property type="term" value="C:nucleus"/>
    <property type="evidence" value="ECO:0007669"/>
    <property type="project" value="UniProtKB-SubCell"/>
</dbReference>
<name>A0A200Q2W7_MACCD</name>
<comment type="subcellular location">
    <subcellularLocation>
        <location evidence="6">Nucleus</location>
    </subcellularLocation>
</comment>
<dbReference type="AlphaFoldDB" id="A0A200Q2W7"/>
<keyword evidence="2 6" id="KW-0479">Metal-binding</keyword>
<comment type="function">
    <text evidence="6">Putative transcription activator involved in regulating light control of development.</text>
</comment>
<evidence type="ECO:0000313" key="9">
    <source>
        <dbReference type="EMBL" id="OVA04797.1"/>
    </source>
</evidence>
<dbReference type="InParanoid" id="A0A200Q2W7"/>
<dbReference type="GO" id="GO:0008270">
    <property type="term" value="F:zinc ion binding"/>
    <property type="evidence" value="ECO:0007669"/>
    <property type="project" value="UniProtKB-UniRule"/>
</dbReference>
<evidence type="ECO:0000256" key="2">
    <source>
        <dbReference type="ARBA" id="ARBA00022723"/>
    </source>
</evidence>
<gene>
    <name evidence="9" type="ORF">BVC80_8527g10</name>
</gene>
<evidence type="ECO:0000259" key="8">
    <source>
        <dbReference type="PROSITE" id="PS50966"/>
    </source>
</evidence>
<feature type="domain" description="SWIM-type" evidence="8">
    <location>
        <begin position="204"/>
        <end position="240"/>
    </location>
</feature>
<dbReference type="PANTHER" id="PTHR31669:SF42">
    <property type="entry name" value="PROTEIN FAR1-RELATED SEQUENCE 4"/>
    <property type="match status" value="1"/>
</dbReference>
<dbReference type="InterPro" id="IPR031052">
    <property type="entry name" value="FHY3/FAR1"/>
</dbReference>
<accession>A0A200Q2W7</accession>
<evidence type="ECO:0000256" key="6">
    <source>
        <dbReference type="RuleBase" id="RU367018"/>
    </source>
</evidence>
<dbReference type="Proteomes" id="UP000195402">
    <property type="component" value="Unassembled WGS sequence"/>
</dbReference>
<dbReference type="Pfam" id="PF03101">
    <property type="entry name" value="FAR1"/>
    <property type="match status" value="1"/>
</dbReference>
<dbReference type="GO" id="GO:0006355">
    <property type="term" value="P:regulation of DNA-templated transcription"/>
    <property type="evidence" value="ECO:0007669"/>
    <property type="project" value="UniProtKB-UniRule"/>
</dbReference>
<dbReference type="SMART" id="SM00575">
    <property type="entry name" value="ZnF_PMZ"/>
    <property type="match status" value="1"/>
</dbReference>
<keyword evidence="4 6" id="KW-0862">Zinc</keyword>
<dbReference type="InterPro" id="IPR004330">
    <property type="entry name" value="FAR1_DNA_bnd_dom"/>
</dbReference>
<evidence type="ECO:0000313" key="10">
    <source>
        <dbReference type="Proteomes" id="UP000195402"/>
    </source>
</evidence>
<keyword evidence="10" id="KW-1185">Reference proteome</keyword>
<dbReference type="OrthoDB" id="742364at2759"/>
<evidence type="ECO:0000256" key="4">
    <source>
        <dbReference type="ARBA" id="ARBA00022833"/>
    </source>
</evidence>
<dbReference type="InterPro" id="IPR007527">
    <property type="entry name" value="Znf_SWIM"/>
</dbReference>
<protein>
    <recommendedName>
        <fullName evidence="6">Protein FAR1-RELATED SEQUENCE</fullName>
    </recommendedName>
</protein>
<comment type="caution">
    <text evidence="9">The sequence shown here is derived from an EMBL/GenBank/DDBJ whole genome shotgun (WGS) entry which is preliminary data.</text>
</comment>
<evidence type="ECO:0000256" key="7">
    <source>
        <dbReference type="SAM" id="MobiDB-lite"/>
    </source>
</evidence>
<evidence type="ECO:0000256" key="3">
    <source>
        <dbReference type="ARBA" id="ARBA00022771"/>
    </source>
</evidence>
<organism evidence="9 10">
    <name type="scientific">Macleaya cordata</name>
    <name type="common">Five-seeded plume-poppy</name>
    <name type="synonym">Bocconia cordata</name>
    <dbReference type="NCBI Taxonomy" id="56857"/>
    <lineage>
        <taxon>Eukaryota</taxon>
        <taxon>Viridiplantae</taxon>
        <taxon>Streptophyta</taxon>
        <taxon>Embryophyta</taxon>
        <taxon>Tracheophyta</taxon>
        <taxon>Spermatophyta</taxon>
        <taxon>Magnoliopsida</taxon>
        <taxon>Ranunculales</taxon>
        <taxon>Papaveraceae</taxon>
        <taxon>Papaveroideae</taxon>
        <taxon>Macleaya</taxon>
    </lineage>
</organism>